<evidence type="ECO:0000256" key="8">
    <source>
        <dbReference type="ARBA" id="ARBA00022884"/>
    </source>
</evidence>
<comment type="cofactor">
    <cofactor evidence="1">
        <name>Mn(2+)</name>
        <dbReference type="ChEBI" id="CHEBI:29035"/>
    </cofactor>
</comment>
<dbReference type="InterPro" id="IPR037227">
    <property type="entry name" value="EndoU-like"/>
</dbReference>
<dbReference type="PaxDb" id="35128-Thaps11294"/>
<name>B8LDL9_THAPS</name>
<keyword evidence="5" id="KW-0479">Metal-binding</keyword>
<dbReference type="Proteomes" id="UP000001449">
    <property type="component" value="Unassembled WGS sequence"/>
</dbReference>
<keyword evidence="6" id="KW-0255">Endonuclease</keyword>
<evidence type="ECO:0000256" key="10">
    <source>
        <dbReference type="ARBA" id="ARBA00023239"/>
    </source>
</evidence>
<evidence type="ECO:0000256" key="5">
    <source>
        <dbReference type="ARBA" id="ARBA00022723"/>
    </source>
</evidence>
<keyword evidence="4" id="KW-0540">Nuclease</keyword>
<evidence type="ECO:0000259" key="11">
    <source>
        <dbReference type="PROSITE" id="PS51959"/>
    </source>
</evidence>
<keyword evidence="9" id="KW-0464">Manganese</keyword>
<evidence type="ECO:0000256" key="6">
    <source>
        <dbReference type="ARBA" id="ARBA00022759"/>
    </source>
</evidence>
<evidence type="ECO:0000256" key="3">
    <source>
        <dbReference type="ARBA" id="ARBA00011245"/>
    </source>
</evidence>
<evidence type="ECO:0000256" key="4">
    <source>
        <dbReference type="ARBA" id="ARBA00022722"/>
    </source>
</evidence>
<reference evidence="12 13" key="2">
    <citation type="journal article" date="2008" name="Nature">
        <title>The Phaeodactylum genome reveals the evolutionary history of diatom genomes.</title>
        <authorList>
            <person name="Bowler C."/>
            <person name="Allen A.E."/>
            <person name="Badger J.H."/>
            <person name="Grimwood J."/>
            <person name="Jabbari K."/>
            <person name="Kuo A."/>
            <person name="Maheswari U."/>
            <person name="Martens C."/>
            <person name="Maumus F."/>
            <person name="Otillar R.P."/>
            <person name="Rayko E."/>
            <person name="Salamov A."/>
            <person name="Vandepoele K."/>
            <person name="Beszteri B."/>
            <person name="Gruber A."/>
            <person name="Heijde M."/>
            <person name="Katinka M."/>
            <person name="Mock T."/>
            <person name="Valentin K."/>
            <person name="Verret F."/>
            <person name="Berges J.A."/>
            <person name="Brownlee C."/>
            <person name="Cadoret J.P."/>
            <person name="Chiovitti A."/>
            <person name="Choi C.J."/>
            <person name="Coesel S."/>
            <person name="De Martino A."/>
            <person name="Detter J.C."/>
            <person name="Durkin C."/>
            <person name="Falciatore A."/>
            <person name="Fournet J."/>
            <person name="Haruta M."/>
            <person name="Huysman M.J."/>
            <person name="Jenkins B.D."/>
            <person name="Jiroutova K."/>
            <person name="Jorgensen R.E."/>
            <person name="Joubert Y."/>
            <person name="Kaplan A."/>
            <person name="Kroger N."/>
            <person name="Kroth P.G."/>
            <person name="La Roche J."/>
            <person name="Lindquist E."/>
            <person name="Lommer M."/>
            <person name="Martin-Jezequel V."/>
            <person name="Lopez P.J."/>
            <person name="Lucas S."/>
            <person name="Mangogna M."/>
            <person name="McGinnis K."/>
            <person name="Medlin L.K."/>
            <person name="Montsant A."/>
            <person name="Oudot-Le Secq M.P."/>
            <person name="Napoli C."/>
            <person name="Obornik M."/>
            <person name="Parker M.S."/>
            <person name="Petit J.L."/>
            <person name="Porcel B.M."/>
            <person name="Poulsen N."/>
            <person name="Robison M."/>
            <person name="Rychlewski L."/>
            <person name="Rynearson T.A."/>
            <person name="Schmutz J."/>
            <person name="Shapiro H."/>
            <person name="Siaut M."/>
            <person name="Stanley M."/>
            <person name="Sussman M.R."/>
            <person name="Taylor A.R."/>
            <person name="Vardi A."/>
            <person name="von Dassow P."/>
            <person name="Vyverman W."/>
            <person name="Willis A."/>
            <person name="Wyrwicz L.S."/>
            <person name="Rokhsar D.S."/>
            <person name="Weissenbach J."/>
            <person name="Armbrust E.V."/>
            <person name="Green B.R."/>
            <person name="Van de Peer Y."/>
            <person name="Grigoriev I.V."/>
        </authorList>
    </citation>
    <scope>NUCLEOTIDE SEQUENCE [LARGE SCALE GENOMIC DNA]</scope>
    <source>
        <strain evidence="12 13">CCMP1335</strain>
    </source>
</reference>
<gene>
    <name evidence="12" type="ORF">THAPSDRAFT_11294</name>
</gene>
<dbReference type="PANTHER" id="PTHR12439">
    <property type="entry name" value="PLACENTAL PROTEIN 11-RELATED"/>
    <property type="match status" value="1"/>
</dbReference>
<dbReference type="EMBL" id="DS999420">
    <property type="protein sequence ID" value="EED86602.1"/>
    <property type="molecule type" value="Genomic_DNA"/>
</dbReference>
<dbReference type="AlphaFoldDB" id="B8LDL9"/>
<dbReference type="GeneID" id="7451803"/>
<dbReference type="KEGG" id="tps:THAPSDRAFT_11294"/>
<dbReference type="PANTHER" id="PTHR12439:SF11">
    <property type="entry name" value="URIDYLATE-SPECIFIC ENDORIBONUCLEASE"/>
    <property type="match status" value="1"/>
</dbReference>
<dbReference type="CDD" id="cd21159">
    <property type="entry name" value="XendoU"/>
    <property type="match status" value="1"/>
</dbReference>
<accession>B8LDL9</accession>
<dbReference type="Pfam" id="PF09412">
    <property type="entry name" value="XendoU"/>
    <property type="match status" value="1"/>
</dbReference>
<sequence>MSDAAVETIYRTTFTDRVVTPDESADLIATLQDFQQIQDGSSTPPLTPDKLIWLRAAAFRVACEYLVEDGDEDGREENVKLLKAINAVVHALETTCLLPSLDEEGGEEFSQESVEELFRSLYESQDEDNDGDDDAPMISKAETQALEDFLTSEATKPPLSQLVWLRSTAFRLGSQYLDDENDMAKNVALLRSINVVVHVLESTCMQAKPLSLELPPSHTPTAETDLQTAAQTLWNLDSNRLTPHTDYSIDVQSSKHPCNKEDAADEPLFTRINTQIFQVRPTFKAFRALLDNYSSYCGDEEEISEKELQEIRVFLDAIMDTAVMKYCHQYCLAKEASYEGEAIPESEYGFKKVLNSIWFELYSRSGGGGRRGRKMDSSGFEHVFVGEVKNGQISGFHNWVQFYLEEQKGNVDYRGYIKPRSGNSAETNDDDQVLTLQFSWNGVEKFVGTSFIGVSPEFELALYTMAFLTGEDDNEVTLNTGREMFDLNIKCHKYNGGANVGSCYVEALAHYEEEQKYV</sequence>
<evidence type="ECO:0000313" key="12">
    <source>
        <dbReference type="EMBL" id="EED86602.1"/>
    </source>
</evidence>
<keyword evidence="10" id="KW-0456">Lyase</keyword>
<dbReference type="InterPro" id="IPR039787">
    <property type="entry name" value="ENDOU"/>
</dbReference>
<evidence type="ECO:0000256" key="1">
    <source>
        <dbReference type="ARBA" id="ARBA00001936"/>
    </source>
</evidence>
<protein>
    <recommendedName>
        <fullName evidence="11">EndoU domain-containing protein</fullName>
    </recommendedName>
</protein>
<proteinExistence type="inferred from homology"/>
<comment type="subunit">
    <text evidence="3">Monomer.</text>
</comment>
<evidence type="ECO:0000256" key="9">
    <source>
        <dbReference type="ARBA" id="ARBA00023211"/>
    </source>
</evidence>
<evidence type="ECO:0000256" key="2">
    <source>
        <dbReference type="ARBA" id="ARBA00010168"/>
    </source>
</evidence>
<dbReference type="GO" id="GO:0003723">
    <property type="term" value="F:RNA binding"/>
    <property type="evidence" value="ECO:0007669"/>
    <property type="project" value="UniProtKB-KW"/>
</dbReference>
<comment type="similarity">
    <text evidence="2">Belongs to the ENDOU family.</text>
</comment>
<dbReference type="GO" id="GO:0016787">
    <property type="term" value="F:hydrolase activity"/>
    <property type="evidence" value="ECO:0007669"/>
    <property type="project" value="UniProtKB-KW"/>
</dbReference>
<dbReference type="GO" id="GO:0046872">
    <property type="term" value="F:metal ion binding"/>
    <property type="evidence" value="ECO:0007669"/>
    <property type="project" value="UniProtKB-KW"/>
</dbReference>
<dbReference type="PROSITE" id="PS51959">
    <property type="entry name" value="ENDOU"/>
    <property type="match status" value="1"/>
</dbReference>
<dbReference type="InterPro" id="IPR018998">
    <property type="entry name" value="EndoU_C"/>
</dbReference>
<keyword evidence="13" id="KW-1185">Reference proteome</keyword>
<dbReference type="eggNOG" id="KOG2849">
    <property type="taxonomic scope" value="Eukaryota"/>
</dbReference>
<keyword evidence="7" id="KW-0378">Hydrolase</keyword>
<dbReference type="SUPFAM" id="SSF142877">
    <property type="entry name" value="EndoU-like"/>
    <property type="match status" value="1"/>
</dbReference>
<feature type="domain" description="EndoU" evidence="11">
    <location>
        <begin position="222"/>
        <end position="509"/>
    </location>
</feature>
<keyword evidence="8" id="KW-0694">RNA-binding</keyword>
<organism evidence="12 13">
    <name type="scientific">Thalassiosira pseudonana</name>
    <name type="common">Marine diatom</name>
    <name type="synonym">Cyclotella nana</name>
    <dbReference type="NCBI Taxonomy" id="35128"/>
    <lineage>
        <taxon>Eukaryota</taxon>
        <taxon>Sar</taxon>
        <taxon>Stramenopiles</taxon>
        <taxon>Ochrophyta</taxon>
        <taxon>Bacillariophyta</taxon>
        <taxon>Coscinodiscophyceae</taxon>
        <taxon>Thalassiosirophycidae</taxon>
        <taxon>Thalassiosirales</taxon>
        <taxon>Thalassiosiraceae</taxon>
        <taxon>Thalassiosira</taxon>
    </lineage>
</organism>
<dbReference type="GO" id="GO:0004521">
    <property type="term" value="F:RNA endonuclease activity"/>
    <property type="evidence" value="ECO:0000318"/>
    <property type="project" value="GO_Central"/>
</dbReference>
<evidence type="ECO:0000256" key="7">
    <source>
        <dbReference type="ARBA" id="ARBA00022801"/>
    </source>
</evidence>
<dbReference type="HOGENOM" id="CLU_526306_0_0_1"/>
<dbReference type="InParanoid" id="B8LDL9"/>
<dbReference type="GO" id="GO:0016829">
    <property type="term" value="F:lyase activity"/>
    <property type="evidence" value="ECO:0007669"/>
    <property type="project" value="UniProtKB-KW"/>
</dbReference>
<evidence type="ECO:0000313" key="13">
    <source>
        <dbReference type="Proteomes" id="UP000001449"/>
    </source>
</evidence>
<dbReference type="OMA" id="RGYIKPR"/>
<dbReference type="RefSeq" id="XP_002297134.1">
    <property type="nucleotide sequence ID" value="XM_002297098.1"/>
</dbReference>
<reference evidence="12 13" key="1">
    <citation type="journal article" date="2004" name="Science">
        <title>The genome of the diatom Thalassiosira pseudonana: ecology, evolution, and metabolism.</title>
        <authorList>
            <person name="Armbrust E.V."/>
            <person name="Berges J.A."/>
            <person name="Bowler C."/>
            <person name="Green B.R."/>
            <person name="Martinez D."/>
            <person name="Putnam N.H."/>
            <person name="Zhou S."/>
            <person name="Allen A.E."/>
            <person name="Apt K.E."/>
            <person name="Bechner M."/>
            <person name="Brzezinski M.A."/>
            <person name="Chaal B.K."/>
            <person name="Chiovitti A."/>
            <person name="Davis A.K."/>
            <person name="Demarest M.S."/>
            <person name="Detter J.C."/>
            <person name="Glavina T."/>
            <person name="Goodstein D."/>
            <person name="Hadi M.Z."/>
            <person name="Hellsten U."/>
            <person name="Hildebrand M."/>
            <person name="Jenkins B.D."/>
            <person name="Jurka J."/>
            <person name="Kapitonov V.V."/>
            <person name="Kroger N."/>
            <person name="Lau W.W."/>
            <person name="Lane T.W."/>
            <person name="Larimer F.W."/>
            <person name="Lippmeier J.C."/>
            <person name="Lucas S."/>
            <person name="Medina M."/>
            <person name="Montsant A."/>
            <person name="Obornik M."/>
            <person name="Parker M.S."/>
            <person name="Palenik B."/>
            <person name="Pazour G.J."/>
            <person name="Richardson P.M."/>
            <person name="Rynearson T.A."/>
            <person name="Saito M.A."/>
            <person name="Schwartz D.C."/>
            <person name="Thamatrakoln K."/>
            <person name="Valentin K."/>
            <person name="Vardi A."/>
            <person name="Wilkerson F.P."/>
            <person name="Rokhsar D.S."/>
        </authorList>
    </citation>
    <scope>NUCLEOTIDE SEQUENCE [LARGE SCALE GENOMIC DNA]</scope>
    <source>
        <strain evidence="12 13">CCMP1335</strain>
    </source>
</reference>